<dbReference type="GO" id="GO:0005886">
    <property type="term" value="C:plasma membrane"/>
    <property type="evidence" value="ECO:0007669"/>
    <property type="project" value="UniProtKB-SubCell"/>
</dbReference>
<keyword evidence="5 7" id="KW-1133">Transmembrane helix</keyword>
<accession>A0A7X1DJD4</accession>
<dbReference type="InterPro" id="IPR032807">
    <property type="entry name" value="GNVR"/>
</dbReference>
<comment type="caution">
    <text evidence="10">The sequence shown here is derived from an EMBL/GenBank/DDBJ whole genome shotgun (WGS) entry which is preliminary data.</text>
</comment>
<feature type="transmembrane region" description="Helical" evidence="7">
    <location>
        <begin position="174"/>
        <end position="194"/>
    </location>
</feature>
<dbReference type="EMBL" id="JAASWV010000002">
    <property type="protein sequence ID" value="MBC2309700.1"/>
    <property type="molecule type" value="Genomic_DNA"/>
</dbReference>
<gene>
    <name evidence="10" type="ORF">HCJ81_02305</name>
</gene>
<dbReference type="Pfam" id="PF13807">
    <property type="entry name" value="GNVR"/>
    <property type="match status" value="1"/>
</dbReference>
<evidence type="ECO:0000256" key="1">
    <source>
        <dbReference type="ARBA" id="ARBA00004651"/>
    </source>
</evidence>
<name>A0A7X1DJD4_9LIST</name>
<dbReference type="PANTHER" id="PTHR32309:SF13">
    <property type="entry name" value="FERRIC ENTEROBACTIN TRANSPORT PROTEIN FEPE"/>
    <property type="match status" value="1"/>
</dbReference>
<dbReference type="PANTHER" id="PTHR32309">
    <property type="entry name" value="TYROSINE-PROTEIN KINASE"/>
    <property type="match status" value="1"/>
</dbReference>
<feature type="domain" description="Tyrosine-protein kinase G-rich" evidence="9">
    <location>
        <begin position="125"/>
        <end position="196"/>
    </location>
</feature>
<protein>
    <recommendedName>
        <fullName evidence="12">Polysaccharide chain length determinant N-terminal domain-containing protein</fullName>
    </recommendedName>
</protein>
<comment type="similarity">
    <text evidence="2">Belongs to the CpsC/CapA family.</text>
</comment>
<comment type="subcellular location">
    <subcellularLocation>
        <location evidence="1">Cell membrane</location>
        <topology evidence="1">Multi-pass membrane protein</topology>
    </subcellularLocation>
</comment>
<evidence type="ECO:0000256" key="7">
    <source>
        <dbReference type="SAM" id="Phobius"/>
    </source>
</evidence>
<dbReference type="AlphaFoldDB" id="A0A7X1DJD4"/>
<sequence length="223" mass="24912">MEEKTIDVSDFLYILKKWLWLIIILGLIGAIGGFVISKQFIVPTYESKSQLVIKQGNNRDDTTTTTSETQSNIQLVNTYKIIIVSPTVLDKVIDNLKLPISSQQLSKQILIENSKDSQVLTINVLNQNPKTATQINNQLIKAAINEAKKIMSADNIRLLTEPTDNTTPVKPNQLLITCIGLLAGLLVAITFIILKETMRQSVRDEKELSQIIKATHLGNINQF</sequence>
<dbReference type="Pfam" id="PF02706">
    <property type="entry name" value="Wzz"/>
    <property type="match status" value="1"/>
</dbReference>
<evidence type="ECO:0000256" key="6">
    <source>
        <dbReference type="ARBA" id="ARBA00023136"/>
    </source>
</evidence>
<feature type="domain" description="Polysaccharide chain length determinant N-terminal" evidence="8">
    <location>
        <begin position="5"/>
        <end position="96"/>
    </location>
</feature>
<evidence type="ECO:0000256" key="4">
    <source>
        <dbReference type="ARBA" id="ARBA00022692"/>
    </source>
</evidence>
<dbReference type="RefSeq" id="WP_185641538.1">
    <property type="nucleotide sequence ID" value="NZ_JAARZW010000003.1"/>
</dbReference>
<evidence type="ECO:0000313" key="10">
    <source>
        <dbReference type="EMBL" id="MBC2309700.1"/>
    </source>
</evidence>
<evidence type="ECO:0000259" key="9">
    <source>
        <dbReference type="Pfam" id="PF13807"/>
    </source>
</evidence>
<evidence type="ECO:0000256" key="2">
    <source>
        <dbReference type="ARBA" id="ARBA00006683"/>
    </source>
</evidence>
<organism evidence="10 11">
    <name type="scientific">Listeria booriae</name>
    <dbReference type="NCBI Taxonomy" id="1552123"/>
    <lineage>
        <taxon>Bacteria</taxon>
        <taxon>Bacillati</taxon>
        <taxon>Bacillota</taxon>
        <taxon>Bacilli</taxon>
        <taxon>Bacillales</taxon>
        <taxon>Listeriaceae</taxon>
        <taxon>Listeria</taxon>
    </lineage>
</organism>
<evidence type="ECO:0000313" key="11">
    <source>
        <dbReference type="Proteomes" id="UP000565628"/>
    </source>
</evidence>
<keyword evidence="4 7" id="KW-0812">Transmembrane</keyword>
<dbReference type="InterPro" id="IPR050445">
    <property type="entry name" value="Bact_polysacc_biosynth/exp"/>
</dbReference>
<dbReference type="Proteomes" id="UP000565628">
    <property type="component" value="Unassembled WGS sequence"/>
</dbReference>
<dbReference type="InterPro" id="IPR003856">
    <property type="entry name" value="LPS_length_determ_N"/>
</dbReference>
<evidence type="ECO:0000256" key="5">
    <source>
        <dbReference type="ARBA" id="ARBA00022989"/>
    </source>
</evidence>
<proteinExistence type="inferred from homology"/>
<feature type="transmembrane region" description="Helical" evidence="7">
    <location>
        <begin position="18"/>
        <end position="36"/>
    </location>
</feature>
<evidence type="ECO:0000256" key="3">
    <source>
        <dbReference type="ARBA" id="ARBA00022475"/>
    </source>
</evidence>
<evidence type="ECO:0000259" key="8">
    <source>
        <dbReference type="Pfam" id="PF02706"/>
    </source>
</evidence>
<reference evidence="10 11" key="1">
    <citation type="submission" date="2020-03" db="EMBL/GenBank/DDBJ databases">
        <title>Soil Listeria distribution.</title>
        <authorList>
            <person name="Liao J."/>
            <person name="Wiedmann M."/>
        </authorList>
    </citation>
    <scope>NUCLEOTIDE SEQUENCE [LARGE SCALE GENOMIC DNA]</scope>
    <source>
        <strain evidence="10 11">FSL L7-0039</strain>
    </source>
</reference>
<dbReference type="GO" id="GO:0004713">
    <property type="term" value="F:protein tyrosine kinase activity"/>
    <property type="evidence" value="ECO:0007669"/>
    <property type="project" value="TreeGrafter"/>
</dbReference>
<keyword evidence="6 7" id="KW-0472">Membrane</keyword>
<evidence type="ECO:0008006" key="12">
    <source>
        <dbReference type="Google" id="ProtNLM"/>
    </source>
</evidence>
<keyword evidence="3" id="KW-1003">Cell membrane</keyword>